<evidence type="ECO:0000256" key="3">
    <source>
        <dbReference type="ARBA" id="ARBA00023125"/>
    </source>
</evidence>
<feature type="domain" description="Type I restriction modification DNA specificity" evidence="4">
    <location>
        <begin position="36"/>
        <end position="117"/>
    </location>
</feature>
<evidence type="ECO:0000256" key="1">
    <source>
        <dbReference type="ARBA" id="ARBA00010923"/>
    </source>
</evidence>
<dbReference type="GO" id="GO:0003677">
    <property type="term" value="F:DNA binding"/>
    <property type="evidence" value="ECO:0007669"/>
    <property type="project" value="UniProtKB-KW"/>
</dbReference>
<dbReference type="AlphaFoldDB" id="A0A1G7DQA6"/>
<dbReference type="CDD" id="cd17266">
    <property type="entry name" value="RMtype1_S_Sau1132ORF3780P-TRD2-CR2_like"/>
    <property type="match status" value="1"/>
</dbReference>
<name>A0A1G7DQA6_9FLAO</name>
<dbReference type="Gene3D" id="3.90.220.20">
    <property type="entry name" value="DNA methylase specificity domains"/>
    <property type="match status" value="2"/>
</dbReference>
<proteinExistence type="inferred from homology"/>
<keyword evidence="6" id="KW-1185">Reference proteome</keyword>
<accession>A0A1G7DQA6</accession>
<dbReference type="SUPFAM" id="SSF116734">
    <property type="entry name" value="DNA methylase specificity domain"/>
    <property type="match status" value="2"/>
</dbReference>
<evidence type="ECO:0000313" key="6">
    <source>
        <dbReference type="Proteomes" id="UP000199109"/>
    </source>
</evidence>
<dbReference type="PANTHER" id="PTHR30408">
    <property type="entry name" value="TYPE-1 RESTRICTION ENZYME ECOKI SPECIFICITY PROTEIN"/>
    <property type="match status" value="1"/>
</dbReference>
<evidence type="ECO:0000259" key="4">
    <source>
        <dbReference type="Pfam" id="PF01420"/>
    </source>
</evidence>
<feature type="domain" description="Type I restriction modification DNA specificity" evidence="4">
    <location>
        <begin position="149"/>
        <end position="301"/>
    </location>
</feature>
<evidence type="ECO:0000313" key="5">
    <source>
        <dbReference type="EMBL" id="SDE53609.1"/>
    </source>
</evidence>
<evidence type="ECO:0000256" key="2">
    <source>
        <dbReference type="ARBA" id="ARBA00022747"/>
    </source>
</evidence>
<dbReference type="InterPro" id="IPR000055">
    <property type="entry name" value="Restrct_endonuc_typeI_TRD"/>
</dbReference>
<keyword evidence="2" id="KW-0680">Restriction system</keyword>
<dbReference type="Pfam" id="PF01420">
    <property type="entry name" value="Methylase_S"/>
    <property type="match status" value="2"/>
</dbReference>
<dbReference type="STRING" id="641691.SAMN05421636_105420"/>
<protein>
    <submittedName>
        <fullName evidence="5">Type I restriction enzyme, S subunit</fullName>
    </submittedName>
</protein>
<organism evidence="5 6">
    <name type="scientific">Pricia antarctica</name>
    <dbReference type="NCBI Taxonomy" id="641691"/>
    <lineage>
        <taxon>Bacteria</taxon>
        <taxon>Pseudomonadati</taxon>
        <taxon>Bacteroidota</taxon>
        <taxon>Flavobacteriia</taxon>
        <taxon>Flavobacteriales</taxon>
        <taxon>Flavobacteriaceae</taxon>
        <taxon>Pricia</taxon>
    </lineage>
</organism>
<dbReference type="GO" id="GO:0009307">
    <property type="term" value="P:DNA restriction-modification system"/>
    <property type="evidence" value="ECO:0007669"/>
    <property type="project" value="UniProtKB-KW"/>
</dbReference>
<reference evidence="5 6" key="1">
    <citation type="submission" date="2016-10" db="EMBL/GenBank/DDBJ databases">
        <authorList>
            <person name="de Groot N.N."/>
        </authorList>
    </citation>
    <scope>NUCLEOTIDE SEQUENCE [LARGE SCALE GENOMIC DNA]</scope>
    <source>
        <strain evidence="5 6">DSM 23421</strain>
    </source>
</reference>
<dbReference type="EMBL" id="FNAO01000005">
    <property type="protein sequence ID" value="SDE53609.1"/>
    <property type="molecule type" value="Genomic_DNA"/>
</dbReference>
<gene>
    <name evidence="5" type="ORF">SAMN05421636_105420</name>
</gene>
<sequence length="333" mass="37705">MVLATRQQSDNLPIIGLPAIVPQEFEEKSVIGGTNLFLVKNESEIDNRFLYWLLKSPMYKRHMKSVSSGTTVRMITKDAVELFEFDCPPKEERLAISNFLWQIDDKIENTLAMNKTLEAMAMALYKHWFVDFGPFQDGNFVDSELGLIPEGWEVKELHQLSRFRNGKGLKKELKDDSGLYNVFGSNGIIGKTNETMFNTPVVAIGRVGANYGEVHYSTDPCWISDNAVTVQPSEPINIWWLIQTLRLIDYSQFAAGSAQPLITQGAIKEVKYPIPPDEMFKSYASKISPYFLQIQNNNSVNLTLTNLRDTLLPKLVSGEVRVKDIEKTVSEVL</sequence>
<comment type="similarity">
    <text evidence="1">Belongs to the type-I restriction system S methylase family.</text>
</comment>
<dbReference type="InterPro" id="IPR052021">
    <property type="entry name" value="Type-I_RS_S_subunit"/>
</dbReference>
<dbReference type="InterPro" id="IPR044946">
    <property type="entry name" value="Restrct_endonuc_typeI_TRD_sf"/>
</dbReference>
<keyword evidence="3" id="KW-0238">DNA-binding</keyword>
<dbReference type="Proteomes" id="UP000199109">
    <property type="component" value="Unassembled WGS sequence"/>
</dbReference>
<dbReference type="PANTHER" id="PTHR30408:SF13">
    <property type="entry name" value="TYPE I RESTRICTION ENZYME HINDI SPECIFICITY SUBUNIT"/>
    <property type="match status" value="1"/>
</dbReference>